<feature type="chain" id="PRO_5038772465" evidence="5">
    <location>
        <begin position="20"/>
        <end position="424"/>
    </location>
</feature>
<dbReference type="PROSITE" id="PS51257">
    <property type="entry name" value="PROKAR_LIPOPROTEIN"/>
    <property type="match status" value="1"/>
</dbReference>
<dbReference type="Proteomes" id="UP000199139">
    <property type="component" value="Unassembled WGS sequence"/>
</dbReference>
<dbReference type="PANTHER" id="PTHR43649:SF31">
    <property type="entry name" value="SN-GLYCEROL-3-PHOSPHATE-BINDING PERIPLASMIC PROTEIN UGPB"/>
    <property type="match status" value="1"/>
</dbReference>
<evidence type="ECO:0000256" key="3">
    <source>
        <dbReference type="ARBA" id="ARBA00022448"/>
    </source>
</evidence>
<gene>
    <name evidence="6" type="ORF">HMI01_09610</name>
    <name evidence="7" type="ORF">SAMN05421668_10842</name>
</gene>
<sequence>MAKGCRLVLFILLTITLAACEQKPTDYEPISVSANPLAMPAEDETLLIWTTADILTGSMDYFFENETDMKLELEVINPAEVVDRYYEALTYKRPPDLFFIPDEYVGLFSEIDGLVDFNDLITEHSLYQDLPRPLMDRYINVEGERYGVPLTYFPYVTYYRHDLLESNGFPSEPEALATYMETKANYFTMARTFVDQEKFIFESNQALLQLGLRTHYPFDDNYVYQFDTGSFEQLIDVVSLFYQADIRPESSIWSSHGQYLLQNDQLIMFQMPTYGTAHLERWVPEQAGKWRMTQLPLGLNGIDREGSMVALMSEKSHYQDTAFKLLQAMTRDQNYQVLNESSHRMLDQENLTSYYTDYLNESMTGRPSMLDLYARRHWYNTMFDINKGVEMTPLLFNKTHDRLKEEIRLDQRILIDHFVSEASE</sequence>
<dbReference type="RefSeq" id="WP_089853717.1">
    <property type="nucleotide sequence ID" value="NZ_BJWJ01000007.1"/>
</dbReference>
<evidence type="ECO:0000256" key="1">
    <source>
        <dbReference type="ARBA" id="ARBA00004196"/>
    </source>
</evidence>
<keyword evidence="3" id="KW-0813">Transport</keyword>
<dbReference type="Gene3D" id="3.40.190.10">
    <property type="entry name" value="Periplasmic binding protein-like II"/>
    <property type="match status" value="1"/>
</dbReference>
<dbReference type="EMBL" id="FPAI01000008">
    <property type="protein sequence ID" value="SFS74013.1"/>
    <property type="molecule type" value="Genomic_DNA"/>
</dbReference>
<evidence type="ECO:0000256" key="4">
    <source>
        <dbReference type="ARBA" id="ARBA00022729"/>
    </source>
</evidence>
<dbReference type="InterPro" id="IPR050490">
    <property type="entry name" value="Bact_solute-bd_prot1"/>
</dbReference>
<keyword evidence="7" id="KW-0762">Sugar transport</keyword>
<protein>
    <submittedName>
        <fullName evidence="7">Multiple sugar transport system substrate-binding protein</fullName>
    </submittedName>
</protein>
<accession>A0A1I6SAR8</accession>
<evidence type="ECO:0000256" key="5">
    <source>
        <dbReference type="SAM" id="SignalP"/>
    </source>
</evidence>
<evidence type="ECO:0000313" key="9">
    <source>
        <dbReference type="Proteomes" id="UP000321773"/>
    </source>
</evidence>
<feature type="signal peptide" evidence="5">
    <location>
        <begin position="1"/>
        <end position="19"/>
    </location>
</feature>
<dbReference type="Proteomes" id="UP000321773">
    <property type="component" value="Unassembled WGS sequence"/>
</dbReference>
<organism evidence="7 8">
    <name type="scientific">Halolactibacillus miurensis</name>
    <dbReference type="NCBI Taxonomy" id="306541"/>
    <lineage>
        <taxon>Bacteria</taxon>
        <taxon>Bacillati</taxon>
        <taxon>Bacillota</taxon>
        <taxon>Bacilli</taxon>
        <taxon>Bacillales</taxon>
        <taxon>Bacillaceae</taxon>
        <taxon>Halolactibacillus</taxon>
    </lineage>
</organism>
<name>A0A1I6SAR8_9BACI</name>
<proteinExistence type="inferred from homology"/>
<keyword evidence="9" id="KW-1185">Reference proteome</keyword>
<keyword evidence="4 5" id="KW-0732">Signal</keyword>
<dbReference type="AlphaFoldDB" id="A0A1I6SAR8"/>
<dbReference type="STRING" id="306541.SAMN05421668_10842"/>
<evidence type="ECO:0000313" key="8">
    <source>
        <dbReference type="Proteomes" id="UP000199139"/>
    </source>
</evidence>
<comment type="similarity">
    <text evidence="2">Belongs to the bacterial solute-binding protein 1 family.</text>
</comment>
<dbReference type="SUPFAM" id="SSF53850">
    <property type="entry name" value="Periplasmic binding protein-like II"/>
    <property type="match status" value="1"/>
</dbReference>
<evidence type="ECO:0000313" key="7">
    <source>
        <dbReference type="EMBL" id="SFS74013.1"/>
    </source>
</evidence>
<dbReference type="Pfam" id="PF13416">
    <property type="entry name" value="SBP_bac_8"/>
    <property type="match status" value="1"/>
</dbReference>
<dbReference type="GO" id="GO:0030313">
    <property type="term" value="C:cell envelope"/>
    <property type="evidence" value="ECO:0007669"/>
    <property type="project" value="UniProtKB-SubCell"/>
</dbReference>
<dbReference type="OrthoDB" id="2823382at2"/>
<reference evidence="7 8" key="1">
    <citation type="submission" date="2016-10" db="EMBL/GenBank/DDBJ databases">
        <authorList>
            <person name="de Groot N.N."/>
        </authorList>
    </citation>
    <scope>NUCLEOTIDE SEQUENCE [LARGE SCALE GENOMIC DNA]</scope>
    <source>
        <strain evidence="7 8">DSM 17074</strain>
    </source>
</reference>
<evidence type="ECO:0000256" key="2">
    <source>
        <dbReference type="ARBA" id="ARBA00008520"/>
    </source>
</evidence>
<comment type="subcellular location">
    <subcellularLocation>
        <location evidence="1">Cell envelope</location>
    </subcellularLocation>
</comment>
<dbReference type="PANTHER" id="PTHR43649">
    <property type="entry name" value="ARABINOSE-BINDING PROTEIN-RELATED"/>
    <property type="match status" value="1"/>
</dbReference>
<evidence type="ECO:0000313" key="6">
    <source>
        <dbReference type="EMBL" id="GEM03973.1"/>
    </source>
</evidence>
<dbReference type="InterPro" id="IPR006059">
    <property type="entry name" value="SBP"/>
</dbReference>
<reference evidence="6 9" key="2">
    <citation type="submission" date="2019-07" db="EMBL/GenBank/DDBJ databases">
        <title>Whole genome shotgun sequence of Halolactibacillus miurensis NBRC 100873.</title>
        <authorList>
            <person name="Hosoyama A."/>
            <person name="Uohara A."/>
            <person name="Ohji S."/>
            <person name="Ichikawa N."/>
        </authorList>
    </citation>
    <scope>NUCLEOTIDE SEQUENCE [LARGE SCALE GENOMIC DNA]</scope>
    <source>
        <strain evidence="6 9">NBRC 100873</strain>
    </source>
</reference>
<dbReference type="EMBL" id="BJWJ01000007">
    <property type="protein sequence ID" value="GEM03973.1"/>
    <property type="molecule type" value="Genomic_DNA"/>
</dbReference>